<protein>
    <submittedName>
        <fullName evidence="1">DUF488 domain-containing protein</fullName>
    </submittedName>
</protein>
<gene>
    <name evidence="1" type="ORF">P4G45_04515</name>
    <name evidence="2" type="ORF">P8936_04480</name>
</gene>
<dbReference type="KEGG" id="epl:P4G45_04515"/>
<evidence type="ECO:0000313" key="1">
    <source>
        <dbReference type="EMBL" id="XBH10995.1"/>
    </source>
</evidence>
<organism evidence="1">
    <name type="scientific">Edaphobacter paludis</name>
    <dbReference type="NCBI Taxonomy" id="3035702"/>
    <lineage>
        <taxon>Bacteria</taxon>
        <taxon>Pseudomonadati</taxon>
        <taxon>Acidobacteriota</taxon>
        <taxon>Terriglobia</taxon>
        <taxon>Terriglobales</taxon>
        <taxon>Acidobacteriaceae</taxon>
        <taxon>Edaphobacter</taxon>
    </lineage>
</organism>
<dbReference type="EMBL" id="CP121195">
    <property type="protein sequence ID" value="XBH14423.1"/>
    <property type="molecule type" value="Genomic_DNA"/>
</dbReference>
<reference evidence="1" key="1">
    <citation type="submission" date="2023-03" db="EMBL/GenBank/DDBJ databases">
        <title>Edaphobacter sp.</title>
        <authorList>
            <person name="Huber K.J."/>
            <person name="Papendorf J."/>
            <person name="Pilke C."/>
            <person name="Bunk B."/>
            <person name="Sproeer C."/>
            <person name="Pester M."/>
        </authorList>
    </citation>
    <scope>NUCLEOTIDE SEQUENCE</scope>
    <source>
        <strain evidence="1">DSM 109919</strain>
        <strain evidence="2">DSM 109920</strain>
    </source>
</reference>
<dbReference type="PANTHER" id="PTHR39337:SF1">
    <property type="entry name" value="BLR5642 PROTEIN"/>
    <property type="match status" value="1"/>
</dbReference>
<name>A0AAU7D0W5_9BACT</name>
<accession>A0AAU7D0W5</accession>
<proteinExistence type="predicted"/>
<dbReference type="Pfam" id="PF04343">
    <property type="entry name" value="DUF488"/>
    <property type="match status" value="1"/>
</dbReference>
<dbReference type="EMBL" id="CP121194">
    <property type="protein sequence ID" value="XBH10995.1"/>
    <property type="molecule type" value="Genomic_DNA"/>
</dbReference>
<dbReference type="AlphaFoldDB" id="A0AAU7D0W5"/>
<evidence type="ECO:0000313" key="2">
    <source>
        <dbReference type="EMBL" id="XBH14423.1"/>
    </source>
</evidence>
<dbReference type="PANTHER" id="PTHR39337">
    <property type="entry name" value="BLR5642 PROTEIN"/>
    <property type="match status" value="1"/>
</dbReference>
<dbReference type="PIRSF" id="PIRSF024492">
    <property type="entry name" value="UCP024492"/>
    <property type="match status" value="1"/>
</dbReference>
<dbReference type="RefSeq" id="WP_348268482.1">
    <property type="nucleotide sequence ID" value="NZ_CP121194.1"/>
</dbReference>
<dbReference type="InterPro" id="IPR014519">
    <property type="entry name" value="UCP024492"/>
</dbReference>
<dbReference type="InterPro" id="IPR007438">
    <property type="entry name" value="DUF488"/>
</dbReference>
<accession>A0AAU7D9I5</accession>
<sequence length="183" mass="20722">MMTIGHSTLPLEVFIQALKDNSCNLLVDVRSIPRSRHNPQFEQPTLFAALEAEEIAAVWNQALGGRRRTHKDSFNRGWRNTSFRGYADYMQTPEFSAQIDWLMALPNLDATVVMCAEAVPWRCHRSLISDAVLARGGIAEDIFVPAKGSSFRKPHELTKFARVEGSRVWYPSLEEEANPTLFD</sequence>